<reference evidence="12" key="1">
    <citation type="submission" date="2022-10" db="EMBL/GenBank/DDBJ databases">
        <authorList>
            <person name="Yu W.X."/>
        </authorList>
    </citation>
    <scope>NUCLEOTIDE SEQUENCE</scope>
    <source>
        <strain evidence="12">AAT</strain>
    </source>
</reference>
<dbReference type="GO" id="GO:0106408">
    <property type="term" value="F:diadenylate cyclase activity"/>
    <property type="evidence" value="ECO:0007669"/>
    <property type="project" value="UniProtKB-EC"/>
</dbReference>
<dbReference type="AlphaFoldDB" id="A0AAE3M5B0"/>
<protein>
    <recommendedName>
        <fullName evidence="10">Diadenylate cyclase</fullName>
        <shortName evidence="10">DAC</shortName>
        <ecNumber evidence="10">2.7.7.85</ecNumber>
    </recommendedName>
    <alternativeName>
        <fullName evidence="10">Cyclic-di-AMP synthase</fullName>
        <shortName evidence="10">c-di-AMP synthase</shortName>
    </alternativeName>
</protein>
<dbReference type="NCBIfam" id="TIGR00159">
    <property type="entry name" value="diadenylate cyclase CdaA"/>
    <property type="match status" value="1"/>
</dbReference>
<comment type="function">
    <text evidence="10">Catalyzes the condensation of 2 ATP molecules into cyclic di-AMP (c-di-AMP), a second messenger used to regulate differing processes in different bacteria.</text>
</comment>
<name>A0AAE3M5B0_9BACT</name>
<dbReference type="GO" id="GO:0004016">
    <property type="term" value="F:adenylate cyclase activity"/>
    <property type="evidence" value="ECO:0007669"/>
    <property type="project" value="UniProtKB-UniRule"/>
</dbReference>
<dbReference type="HAMAP" id="MF_01499">
    <property type="entry name" value="DacA"/>
    <property type="match status" value="1"/>
</dbReference>
<evidence type="ECO:0000259" key="11">
    <source>
        <dbReference type="PROSITE" id="PS51794"/>
    </source>
</evidence>
<feature type="domain" description="DAC" evidence="11">
    <location>
        <begin position="78"/>
        <end position="245"/>
    </location>
</feature>
<dbReference type="PANTHER" id="PTHR34185:SF1">
    <property type="entry name" value="DIADENYLATE CYCLASE"/>
    <property type="match status" value="1"/>
</dbReference>
<dbReference type="RefSeq" id="WP_301190505.1">
    <property type="nucleotide sequence ID" value="NZ_JAPDPJ010000021.1"/>
</dbReference>
<keyword evidence="7 10" id="KW-0067">ATP-binding</keyword>
<evidence type="ECO:0000256" key="9">
    <source>
        <dbReference type="ARBA" id="ARBA00023136"/>
    </source>
</evidence>
<dbReference type="EMBL" id="JAPDPJ010000021">
    <property type="protein sequence ID" value="MCW3786940.1"/>
    <property type="molecule type" value="Genomic_DNA"/>
</dbReference>
<dbReference type="Proteomes" id="UP001209229">
    <property type="component" value="Unassembled WGS sequence"/>
</dbReference>
<comment type="caution">
    <text evidence="12">The sequence shown here is derived from an EMBL/GenBank/DDBJ whole genome shotgun (WGS) entry which is preliminary data.</text>
</comment>
<dbReference type="PANTHER" id="PTHR34185">
    <property type="entry name" value="DIADENYLATE CYCLASE"/>
    <property type="match status" value="1"/>
</dbReference>
<evidence type="ECO:0000256" key="7">
    <source>
        <dbReference type="ARBA" id="ARBA00022840"/>
    </source>
</evidence>
<dbReference type="InterPro" id="IPR050338">
    <property type="entry name" value="DisA"/>
</dbReference>
<evidence type="ECO:0000256" key="8">
    <source>
        <dbReference type="ARBA" id="ARBA00022989"/>
    </source>
</evidence>
<keyword evidence="2 10" id="KW-1003">Cell membrane</keyword>
<comment type="catalytic activity">
    <reaction evidence="1 10">
        <text>2 ATP = 3',3'-c-di-AMP + 2 diphosphate</text>
        <dbReference type="Rhea" id="RHEA:35655"/>
        <dbReference type="ChEBI" id="CHEBI:30616"/>
        <dbReference type="ChEBI" id="CHEBI:33019"/>
        <dbReference type="ChEBI" id="CHEBI:71500"/>
        <dbReference type="EC" id="2.7.7.85"/>
    </reaction>
</comment>
<dbReference type="Pfam" id="PF02457">
    <property type="entry name" value="DAC"/>
    <property type="match status" value="1"/>
</dbReference>
<dbReference type="InterPro" id="IPR003390">
    <property type="entry name" value="DNA_integrity_scan_DisA_N"/>
</dbReference>
<keyword evidence="3 10" id="KW-0808">Transferase</keyword>
<evidence type="ECO:0000313" key="13">
    <source>
        <dbReference type="Proteomes" id="UP001209229"/>
    </source>
</evidence>
<evidence type="ECO:0000256" key="3">
    <source>
        <dbReference type="ARBA" id="ARBA00022679"/>
    </source>
</evidence>
<evidence type="ECO:0000256" key="10">
    <source>
        <dbReference type="HAMAP-Rule" id="MF_01499"/>
    </source>
</evidence>
<keyword evidence="8 10" id="KW-1133">Transmembrane helix</keyword>
<dbReference type="FunFam" id="3.40.1700.10:FF:000002">
    <property type="entry name" value="Diadenylate cyclase"/>
    <property type="match status" value="1"/>
</dbReference>
<dbReference type="InterPro" id="IPR034701">
    <property type="entry name" value="CdaA"/>
</dbReference>
<comment type="similarity">
    <text evidence="10">Belongs to the adenylate cyclase family. DacA/CdaA subfamily.</text>
</comment>
<evidence type="ECO:0000256" key="4">
    <source>
        <dbReference type="ARBA" id="ARBA00022692"/>
    </source>
</evidence>
<dbReference type="PIRSF" id="PIRSF004793">
    <property type="entry name" value="UCP004793"/>
    <property type="match status" value="1"/>
</dbReference>
<keyword evidence="5 10" id="KW-0548">Nucleotidyltransferase</keyword>
<accession>A0AAE3M5B0</accession>
<evidence type="ECO:0000256" key="6">
    <source>
        <dbReference type="ARBA" id="ARBA00022741"/>
    </source>
</evidence>
<proteinExistence type="inferred from homology"/>
<dbReference type="InterPro" id="IPR014046">
    <property type="entry name" value="C-di-AMP_synthase"/>
</dbReference>
<dbReference type="InterPro" id="IPR036888">
    <property type="entry name" value="DNA_integrity_DisA_N_sf"/>
</dbReference>
<evidence type="ECO:0000256" key="2">
    <source>
        <dbReference type="ARBA" id="ARBA00022475"/>
    </source>
</evidence>
<evidence type="ECO:0000313" key="12">
    <source>
        <dbReference type="EMBL" id="MCW3786940.1"/>
    </source>
</evidence>
<dbReference type="Pfam" id="PF19293">
    <property type="entry name" value="CdaA_N"/>
    <property type="match status" value="1"/>
</dbReference>
<keyword evidence="13" id="KW-1185">Reference proteome</keyword>
<dbReference type="EC" id="2.7.7.85" evidence="10"/>
<sequence length="257" mass="28767">MTFLDIRFIDIIDIAVVAYLMYRLYKLIRGTIAQNIFFGLFAFIVLWLLIKSLNMELSATILDNIVNVGVIALIVVFQQEIRRFFLLLGTRYNIANRFSFEKIFSTPSTGVMNFYNKPIVRACQNLAKTKTGAIIVISKKSEMLDYVQTGELVNAVISSRLLENIFYKNSPLHDGAVIVAQNKIKAAGCILPVSQSFDLPKKLGLRHRAALGVTESTDSSAIVVSEETGKISFFHAGEINHGVTPEELEKLLEKETN</sequence>
<keyword evidence="6 10" id="KW-0547">Nucleotide-binding</keyword>
<dbReference type="Gene3D" id="3.40.1700.10">
    <property type="entry name" value="DNA integrity scanning protein, DisA, N-terminal domain"/>
    <property type="match status" value="1"/>
</dbReference>
<dbReference type="PROSITE" id="PS51794">
    <property type="entry name" value="DAC"/>
    <property type="match status" value="1"/>
</dbReference>
<keyword evidence="4 10" id="KW-0812">Transmembrane</keyword>
<dbReference type="InterPro" id="IPR045585">
    <property type="entry name" value="CdaA_N"/>
</dbReference>
<evidence type="ECO:0000256" key="1">
    <source>
        <dbReference type="ARBA" id="ARBA00000877"/>
    </source>
</evidence>
<dbReference type="GO" id="GO:0005524">
    <property type="term" value="F:ATP binding"/>
    <property type="evidence" value="ECO:0007669"/>
    <property type="project" value="UniProtKB-UniRule"/>
</dbReference>
<feature type="transmembrane region" description="Helical" evidence="10">
    <location>
        <begin position="32"/>
        <end position="50"/>
    </location>
</feature>
<evidence type="ECO:0000256" key="5">
    <source>
        <dbReference type="ARBA" id="ARBA00022695"/>
    </source>
</evidence>
<feature type="transmembrane region" description="Helical" evidence="10">
    <location>
        <begin position="56"/>
        <end position="77"/>
    </location>
</feature>
<dbReference type="SUPFAM" id="SSF143597">
    <property type="entry name" value="YojJ-like"/>
    <property type="match status" value="1"/>
</dbReference>
<organism evidence="12 13">
    <name type="scientific">Plebeiibacterium sediminum</name>
    <dbReference type="NCBI Taxonomy" id="2992112"/>
    <lineage>
        <taxon>Bacteria</taxon>
        <taxon>Pseudomonadati</taxon>
        <taxon>Bacteroidota</taxon>
        <taxon>Bacteroidia</taxon>
        <taxon>Marinilabiliales</taxon>
        <taxon>Marinilabiliaceae</taxon>
        <taxon>Plebeiibacterium</taxon>
    </lineage>
</organism>
<comment type="subunit">
    <text evidence="10">Probably a homodimer.</text>
</comment>
<comment type="caution">
    <text evidence="10">Lacks conserved residue(s) required for the propagation of feature annotation.</text>
</comment>
<keyword evidence="9 10" id="KW-0472">Membrane</keyword>
<gene>
    <name evidence="12" type="primary">cdaA</name>
    <name evidence="10" type="synonym">dacA</name>
    <name evidence="12" type="ORF">OM075_10705</name>
</gene>
<dbReference type="GO" id="GO:0006171">
    <property type="term" value="P:cAMP biosynthetic process"/>
    <property type="evidence" value="ECO:0007669"/>
    <property type="project" value="InterPro"/>
</dbReference>